<organism evidence="4 5">
    <name type="scientific">Rhodocytophaga rosea</name>
    <dbReference type="NCBI Taxonomy" id="2704465"/>
    <lineage>
        <taxon>Bacteria</taxon>
        <taxon>Pseudomonadati</taxon>
        <taxon>Bacteroidota</taxon>
        <taxon>Cytophagia</taxon>
        <taxon>Cytophagales</taxon>
        <taxon>Rhodocytophagaceae</taxon>
        <taxon>Rhodocytophaga</taxon>
    </lineage>
</organism>
<dbReference type="InterPro" id="IPR025193">
    <property type="entry name" value="DUF4114"/>
</dbReference>
<accession>A0A6C0GDX0</accession>
<dbReference type="EMBL" id="CP048222">
    <property type="protein sequence ID" value="QHT65880.1"/>
    <property type="molecule type" value="Genomic_DNA"/>
</dbReference>
<dbReference type="RefSeq" id="WP_162441957.1">
    <property type="nucleotide sequence ID" value="NZ_CP048222.1"/>
</dbReference>
<dbReference type="PROSITE" id="PS51257">
    <property type="entry name" value="PROKAR_LIPOPROTEIN"/>
    <property type="match status" value="1"/>
</dbReference>
<dbReference type="Pfam" id="PF13448">
    <property type="entry name" value="DUF4114"/>
    <property type="match status" value="1"/>
</dbReference>
<name>A0A6C0GDX0_9BACT</name>
<dbReference type="AlphaFoldDB" id="A0A6C0GDX0"/>
<feature type="domain" description="DUF4842" evidence="3">
    <location>
        <begin position="448"/>
        <end position="648"/>
    </location>
</feature>
<dbReference type="InterPro" id="IPR031025">
    <property type="entry name" value="LruC_dom"/>
</dbReference>
<feature type="domain" description="DUF4114" evidence="2">
    <location>
        <begin position="290"/>
        <end position="368"/>
    </location>
</feature>
<dbReference type="Pfam" id="PF16130">
    <property type="entry name" value="DUF4842"/>
    <property type="match status" value="1"/>
</dbReference>
<dbReference type="KEGG" id="rhoz:GXP67_03960"/>
<dbReference type="NCBIfam" id="TIGR04456">
    <property type="entry name" value="LruC_dom"/>
    <property type="match status" value="1"/>
</dbReference>
<proteinExistence type="predicted"/>
<evidence type="ECO:0000259" key="3">
    <source>
        <dbReference type="Pfam" id="PF16130"/>
    </source>
</evidence>
<gene>
    <name evidence="4" type="ORF">GXP67_03960</name>
</gene>
<dbReference type="Proteomes" id="UP000480178">
    <property type="component" value="Chromosome"/>
</dbReference>
<evidence type="ECO:0000256" key="1">
    <source>
        <dbReference type="SAM" id="MobiDB-lite"/>
    </source>
</evidence>
<evidence type="ECO:0000259" key="2">
    <source>
        <dbReference type="Pfam" id="PF13448"/>
    </source>
</evidence>
<dbReference type="InterPro" id="IPR032295">
    <property type="entry name" value="DUF4842"/>
</dbReference>
<evidence type="ECO:0000313" key="5">
    <source>
        <dbReference type="Proteomes" id="UP000480178"/>
    </source>
</evidence>
<sequence>MYLPNRASNILNKFGWLILSPVLFVFLFACEKVSTKVGPIQTETPLIDKHFNFSTTNEVDVAISAKDAQGKPIRMTNIQIFDKDPEEGGILLMKGGTDNTGKLSAFKAIPSYITEVTILGNYLGVPDKIIVPVSNQRISYIFTPVLLNSGERLATANARTTVGPYTFMGAYNKQGVPAYLSMPNDVIDADFLTAINTSLPERQKVNPAYLASGLSTDVSLVKETELIITFVNEGGSYKNAFGYYTYPLATPPQSAADIDTKTIVFPNASFTGSGGGLASGNKVKLPGKIPAGTGVGFFIVVNGWNGTSISETADILFSNPALNAGTPAQKQQSVLLNYKDKYILAFEDKKRSLPGSDDDFNDVMFYITSLVPDAVDDEEIPPTEEEEDCDKDGVPDENDAYPCDEKQAYDNVSEGTLAFEDLWPSKGDFDMNDLVVNYKHNIITNSQNKVVELKSTFDLIAMGARYKNGFGFQIPKLTSSQIASITSSHDKTLLENGQDKATILVFENAFDFVPSGQDAMINTYAHLPKVTCGIVTISIKFNTALTMQELGSAPFNPFLIGDQKRGYEVHLPGYLPTSKADLSLFGTKDDASLVAEGIYYKTAEGMPFALHLPVGKFKYPVEMAAITQTHLKFTPWAISNGTTFADWYLDLPGYRDATKIYNQ</sequence>
<keyword evidence="5" id="KW-1185">Reference proteome</keyword>
<protein>
    <submittedName>
        <fullName evidence="4">LruC domain-containing protein</fullName>
    </submittedName>
</protein>
<feature type="region of interest" description="Disordered" evidence="1">
    <location>
        <begin position="376"/>
        <end position="399"/>
    </location>
</feature>
<reference evidence="4 5" key="1">
    <citation type="submission" date="2020-01" db="EMBL/GenBank/DDBJ databases">
        <authorList>
            <person name="Kim M.K."/>
        </authorList>
    </citation>
    <scope>NUCLEOTIDE SEQUENCE [LARGE SCALE GENOMIC DNA]</scope>
    <source>
        <strain evidence="4 5">172606-1</strain>
    </source>
</reference>
<evidence type="ECO:0000313" key="4">
    <source>
        <dbReference type="EMBL" id="QHT65880.1"/>
    </source>
</evidence>